<protein>
    <submittedName>
        <fullName evidence="1">Uncharacterized protein</fullName>
    </submittedName>
</protein>
<comment type="caution">
    <text evidence="1">The sequence shown here is derived from an EMBL/GenBank/DDBJ whole genome shotgun (WGS) entry which is preliminary data.</text>
</comment>
<organism evidence="1 2">
    <name type="scientific">Lentinula aff. lateritia</name>
    <dbReference type="NCBI Taxonomy" id="2804960"/>
    <lineage>
        <taxon>Eukaryota</taxon>
        <taxon>Fungi</taxon>
        <taxon>Dikarya</taxon>
        <taxon>Basidiomycota</taxon>
        <taxon>Agaricomycotina</taxon>
        <taxon>Agaricomycetes</taxon>
        <taxon>Agaricomycetidae</taxon>
        <taxon>Agaricales</taxon>
        <taxon>Marasmiineae</taxon>
        <taxon>Omphalotaceae</taxon>
        <taxon>Lentinula</taxon>
    </lineage>
</organism>
<name>A0ACC1TLG2_9AGAR</name>
<dbReference type="Proteomes" id="UP001163835">
    <property type="component" value="Unassembled WGS sequence"/>
</dbReference>
<proteinExistence type="predicted"/>
<accession>A0ACC1TLG2</accession>
<evidence type="ECO:0000313" key="2">
    <source>
        <dbReference type="Proteomes" id="UP001163835"/>
    </source>
</evidence>
<sequence length="108" mass="12125">MVMLGKGTAIRADIALLKRLNLLIHGDGKFGSPHASFDISLTSPAASIPDTILWLNRFAGTARQEAYKMIIRYHDLYTETVYSNTPSFDWRIKRSAARDGFNLILPSR</sequence>
<gene>
    <name evidence="1" type="ORF">F5876DRAFT_81779</name>
</gene>
<dbReference type="EMBL" id="MU795598">
    <property type="protein sequence ID" value="KAJ3805441.1"/>
    <property type="molecule type" value="Genomic_DNA"/>
</dbReference>
<reference evidence="1" key="1">
    <citation type="submission" date="2022-09" db="EMBL/GenBank/DDBJ databases">
        <title>A Global Phylogenomic Analysis of the Shiitake Genus Lentinula.</title>
        <authorList>
            <consortium name="DOE Joint Genome Institute"/>
            <person name="Sierra-Patev S."/>
            <person name="Min B."/>
            <person name="Naranjo-Ortiz M."/>
            <person name="Looney B."/>
            <person name="Konkel Z."/>
            <person name="Slot J.C."/>
            <person name="Sakamoto Y."/>
            <person name="Steenwyk J.L."/>
            <person name="Rokas A."/>
            <person name="Carro J."/>
            <person name="Camarero S."/>
            <person name="Ferreira P."/>
            <person name="Molpeceres G."/>
            <person name="Ruiz-Duenas F.J."/>
            <person name="Serrano A."/>
            <person name="Henrissat B."/>
            <person name="Drula E."/>
            <person name="Hughes K.W."/>
            <person name="Mata J.L."/>
            <person name="Ishikawa N.K."/>
            <person name="Vargas-Isla R."/>
            <person name="Ushijima S."/>
            <person name="Smith C.A."/>
            <person name="Ahrendt S."/>
            <person name="Andreopoulos W."/>
            <person name="He G."/>
            <person name="Labutti K."/>
            <person name="Lipzen A."/>
            <person name="Ng V."/>
            <person name="Riley R."/>
            <person name="Sandor L."/>
            <person name="Barry K."/>
            <person name="Martinez A.T."/>
            <person name="Xiao Y."/>
            <person name="Gibbons J.G."/>
            <person name="Terashima K."/>
            <person name="Grigoriev I.V."/>
            <person name="Hibbett D.S."/>
        </authorList>
    </citation>
    <scope>NUCLEOTIDE SEQUENCE</scope>
    <source>
        <strain evidence="1">TMI1499</strain>
    </source>
</reference>
<keyword evidence="2" id="KW-1185">Reference proteome</keyword>
<evidence type="ECO:0000313" key="1">
    <source>
        <dbReference type="EMBL" id="KAJ3805441.1"/>
    </source>
</evidence>